<dbReference type="InterPro" id="IPR015020">
    <property type="entry name" value="Rv2525c-like_Glyco_Hydro-like"/>
</dbReference>
<feature type="domain" description="Rv2525c-like glycoside hydrolase-like" evidence="2">
    <location>
        <begin position="201"/>
        <end position="407"/>
    </location>
</feature>
<gene>
    <name evidence="3" type="ORF">ABT317_46475</name>
</gene>
<name>A0ABV1WJ44_9ACTN</name>
<dbReference type="InterPro" id="IPR017853">
    <property type="entry name" value="GH"/>
</dbReference>
<keyword evidence="4" id="KW-1185">Reference proteome</keyword>
<feature type="chain" id="PRO_5046003560" evidence="1">
    <location>
        <begin position="23"/>
        <end position="510"/>
    </location>
</feature>
<dbReference type="SUPFAM" id="SSF51445">
    <property type="entry name" value="(Trans)glycosidases"/>
    <property type="match status" value="1"/>
</dbReference>
<dbReference type="Proteomes" id="UP001458415">
    <property type="component" value="Unassembled WGS sequence"/>
</dbReference>
<organism evidence="3 4">
    <name type="scientific">Streptomyces carpinensis</name>
    <dbReference type="NCBI Taxonomy" id="66369"/>
    <lineage>
        <taxon>Bacteria</taxon>
        <taxon>Bacillati</taxon>
        <taxon>Actinomycetota</taxon>
        <taxon>Actinomycetes</taxon>
        <taxon>Kitasatosporales</taxon>
        <taxon>Streptomycetaceae</taxon>
        <taxon>Streptomyces</taxon>
    </lineage>
</organism>
<evidence type="ECO:0000259" key="2">
    <source>
        <dbReference type="Pfam" id="PF08924"/>
    </source>
</evidence>
<sequence>GTALALLLAAASTAISAPSASATSATQEVSYRGYHLKVPTGWPVFDLAKAPDTCVRFDMHAVYLGHPGSQATCPSHLVGRTEALLVEPLDGTGTAAVDRTTGLAPRGTASYVPATTSPLGEIRLAVPSAGVIATASYGTGEAAVEQILRTGRLGSDARAGAVPHAERPAVAAQDTAVAAQPGAFTGQGFEACTAPSTSQMNAWAASPYRAVGVYIGGNSRGCAQPNLTSSWIGTVTGNGWHVMPTYVGSQAPCTNFGHRVSTDPATARSQGVSEADDAVAQAQAIGIPADSVIYDDMEGYNNTIPSCSLGVLNFLSGWTEQLHARGYRSGVYSSASSGIKDLAGQYTTGAYTLPDHIWFAWWNNAADTDAGSYVPAAYWADHQRIHQYAGDVSETWGGVAISIDRDYLDVDGGGSVPPAPTKYWVDTFANAPVYASPTSTTQTGTLNAGTNYVYCKVWGRQIGDATTYNHWWLKTDPDIGPANQYVSAYYLSRWGNDEAKDNNGTVIPDC</sequence>
<evidence type="ECO:0000313" key="4">
    <source>
        <dbReference type="Proteomes" id="UP001458415"/>
    </source>
</evidence>
<evidence type="ECO:0000313" key="3">
    <source>
        <dbReference type="EMBL" id="MER6984208.1"/>
    </source>
</evidence>
<proteinExistence type="predicted"/>
<reference evidence="3 4" key="1">
    <citation type="submission" date="2024-06" db="EMBL/GenBank/DDBJ databases">
        <title>The Natural Products Discovery Center: Release of the First 8490 Sequenced Strains for Exploring Actinobacteria Biosynthetic Diversity.</title>
        <authorList>
            <person name="Kalkreuter E."/>
            <person name="Kautsar S.A."/>
            <person name="Yang D."/>
            <person name="Bader C.D."/>
            <person name="Teijaro C.N."/>
            <person name="Fluegel L."/>
            <person name="Davis C.M."/>
            <person name="Simpson J.R."/>
            <person name="Lauterbach L."/>
            <person name="Steele A.D."/>
            <person name="Gui C."/>
            <person name="Meng S."/>
            <person name="Li G."/>
            <person name="Viehrig K."/>
            <person name="Ye F."/>
            <person name="Su P."/>
            <person name="Kiefer A.F."/>
            <person name="Nichols A."/>
            <person name="Cepeda A.J."/>
            <person name="Yan W."/>
            <person name="Fan B."/>
            <person name="Jiang Y."/>
            <person name="Adhikari A."/>
            <person name="Zheng C.-J."/>
            <person name="Schuster L."/>
            <person name="Cowan T.M."/>
            <person name="Smanski M.J."/>
            <person name="Chevrette M.G."/>
            <person name="De Carvalho L.P.S."/>
            <person name="Shen B."/>
        </authorList>
    </citation>
    <scope>NUCLEOTIDE SEQUENCE [LARGE SCALE GENOMIC DNA]</scope>
    <source>
        <strain evidence="3 4">NPDC000634</strain>
    </source>
</reference>
<feature type="non-terminal residue" evidence="3">
    <location>
        <position position="1"/>
    </location>
</feature>
<comment type="caution">
    <text evidence="3">The sequence shown here is derived from an EMBL/GenBank/DDBJ whole genome shotgun (WGS) entry which is preliminary data.</text>
</comment>
<feature type="signal peptide" evidence="1">
    <location>
        <begin position="1"/>
        <end position="22"/>
    </location>
</feature>
<protein>
    <submittedName>
        <fullName evidence="3">DUF1906 domain-containing protein</fullName>
    </submittedName>
</protein>
<evidence type="ECO:0000256" key="1">
    <source>
        <dbReference type="SAM" id="SignalP"/>
    </source>
</evidence>
<dbReference type="Pfam" id="PF08924">
    <property type="entry name" value="Rv2525c_GlyHyd-like"/>
    <property type="match status" value="1"/>
</dbReference>
<dbReference type="EMBL" id="JBEPCU010001703">
    <property type="protein sequence ID" value="MER6984208.1"/>
    <property type="molecule type" value="Genomic_DNA"/>
</dbReference>
<keyword evidence="1" id="KW-0732">Signal</keyword>
<accession>A0ABV1WJ44</accession>
<dbReference type="Gene3D" id="3.20.20.80">
    <property type="entry name" value="Glycosidases"/>
    <property type="match status" value="1"/>
</dbReference>